<dbReference type="InterPro" id="IPR028082">
    <property type="entry name" value="Peripla_BP_I"/>
</dbReference>
<name>A0A1E5CAY4_9GAMM</name>
<feature type="signal peptide" evidence="3">
    <location>
        <begin position="1"/>
        <end position="20"/>
    </location>
</feature>
<evidence type="ECO:0000313" key="6">
    <source>
        <dbReference type="Proteomes" id="UP000095039"/>
    </source>
</evidence>
<protein>
    <submittedName>
        <fullName evidence="5">Leucine-, isoleucine-, valine-, threonine-, and alanine-binding protein</fullName>
    </submittedName>
</protein>
<dbReference type="Gene3D" id="3.40.50.2300">
    <property type="match status" value="2"/>
</dbReference>
<organism evidence="5 6">
    <name type="scientific">Enterovibrio norvegicus FF-454</name>
    <dbReference type="NCBI Taxonomy" id="1185651"/>
    <lineage>
        <taxon>Bacteria</taxon>
        <taxon>Pseudomonadati</taxon>
        <taxon>Pseudomonadota</taxon>
        <taxon>Gammaproteobacteria</taxon>
        <taxon>Vibrionales</taxon>
        <taxon>Vibrionaceae</taxon>
        <taxon>Enterovibrio</taxon>
    </lineage>
</organism>
<dbReference type="EMBL" id="AJWN02000035">
    <property type="protein sequence ID" value="OEE62629.1"/>
    <property type="molecule type" value="Genomic_DNA"/>
</dbReference>
<dbReference type="Pfam" id="PF13458">
    <property type="entry name" value="Peripla_BP_6"/>
    <property type="match status" value="1"/>
</dbReference>
<dbReference type="SUPFAM" id="SSF53822">
    <property type="entry name" value="Periplasmic binding protein-like I"/>
    <property type="match status" value="1"/>
</dbReference>
<dbReference type="PANTHER" id="PTHR47235">
    <property type="entry name" value="BLR6548 PROTEIN"/>
    <property type="match status" value="1"/>
</dbReference>
<gene>
    <name evidence="5" type="ORF">A1OK_07435</name>
</gene>
<evidence type="ECO:0000256" key="1">
    <source>
        <dbReference type="ARBA" id="ARBA00010062"/>
    </source>
</evidence>
<evidence type="ECO:0000256" key="3">
    <source>
        <dbReference type="SAM" id="SignalP"/>
    </source>
</evidence>
<dbReference type="AlphaFoldDB" id="A0A1E5CAY4"/>
<dbReference type="Proteomes" id="UP000095039">
    <property type="component" value="Unassembled WGS sequence"/>
</dbReference>
<dbReference type="RefSeq" id="WP_016961602.1">
    <property type="nucleotide sequence ID" value="NZ_AJWN02000035.1"/>
</dbReference>
<feature type="domain" description="Leucine-binding protein" evidence="4">
    <location>
        <begin position="28"/>
        <end position="371"/>
    </location>
</feature>
<keyword evidence="6" id="KW-1185">Reference proteome</keyword>
<comment type="similarity">
    <text evidence="1">Belongs to the leucine-binding protein family.</text>
</comment>
<evidence type="ECO:0000259" key="4">
    <source>
        <dbReference type="Pfam" id="PF13458"/>
    </source>
</evidence>
<comment type="caution">
    <text evidence="5">The sequence shown here is derived from an EMBL/GenBank/DDBJ whole genome shotgun (WGS) entry which is preliminary data.</text>
</comment>
<sequence length="380" mass="41458">MKGLHCTIVFLWLFSTTAAAEIGVSENTITLGMSNALSGPASGLGSGVKAGTLAYFEKINQQGGIHGRKINVVSLDDGYEPDRAAKNAKRLIYTDKVFALVSFVGTPTSKAVVPEVNRAKIPYVGAFTGAEFLRNPANKNIFNIRASYFNETKKLVDHFINDLGYKKIAVFIQDDGYGAAGKAGVQRALRQRGLKIHAEGKYKRNTLDVEKGLNNIMAKKPDAVIMVGAYKACGAFIKMSHDKGFYPKFANISFVGTKKLIAELGSAGDGSYISQVMPNPDQSKLKIISDFKADMNNYGVDSPYYTQLEGYLNAMVIVDALDQSGQHLTRERFISAMEGMKNKDFGGLKINFGKSDRQGLDDVYLTKIENGKALPIQTMK</sequence>
<reference evidence="5 6" key="1">
    <citation type="journal article" date="2012" name="Science">
        <title>Ecological populations of bacteria act as socially cohesive units of antibiotic production and resistance.</title>
        <authorList>
            <person name="Cordero O.X."/>
            <person name="Wildschutte H."/>
            <person name="Kirkup B."/>
            <person name="Proehl S."/>
            <person name="Ngo L."/>
            <person name="Hussain F."/>
            <person name="Le Roux F."/>
            <person name="Mincer T."/>
            <person name="Polz M.F."/>
        </authorList>
    </citation>
    <scope>NUCLEOTIDE SEQUENCE [LARGE SCALE GENOMIC DNA]</scope>
    <source>
        <strain evidence="5 6">FF-454</strain>
    </source>
</reference>
<dbReference type="InterPro" id="IPR028081">
    <property type="entry name" value="Leu-bd"/>
</dbReference>
<accession>A0A1E5CAY4</accession>
<evidence type="ECO:0000313" key="5">
    <source>
        <dbReference type="EMBL" id="OEE62629.1"/>
    </source>
</evidence>
<evidence type="ECO:0000256" key="2">
    <source>
        <dbReference type="ARBA" id="ARBA00022729"/>
    </source>
</evidence>
<dbReference type="PANTHER" id="PTHR47235:SF1">
    <property type="entry name" value="BLR6548 PROTEIN"/>
    <property type="match status" value="1"/>
</dbReference>
<keyword evidence="2 3" id="KW-0732">Signal</keyword>
<dbReference type="CDD" id="cd19978">
    <property type="entry name" value="PBP1_ABC_ligand_binding-like"/>
    <property type="match status" value="1"/>
</dbReference>
<feature type="chain" id="PRO_5009172600" evidence="3">
    <location>
        <begin position="21"/>
        <end position="380"/>
    </location>
</feature>
<proteinExistence type="inferred from homology"/>